<evidence type="ECO:0000313" key="1">
    <source>
        <dbReference type="EMBL" id="KAK4497678.1"/>
    </source>
</evidence>
<name>A0ABR0E8S1_ZASCE</name>
<evidence type="ECO:0000313" key="2">
    <source>
        <dbReference type="Proteomes" id="UP001305779"/>
    </source>
</evidence>
<dbReference type="EMBL" id="JAXOVC010000008">
    <property type="protein sequence ID" value="KAK4497678.1"/>
    <property type="molecule type" value="Genomic_DNA"/>
</dbReference>
<gene>
    <name evidence="1" type="ORF">PRZ48_010331</name>
</gene>
<protein>
    <submittedName>
        <fullName evidence="1">Uncharacterized protein</fullName>
    </submittedName>
</protein>
<keyword evidence="2" id="KW-1185">Reference proteome</keyword>
<comment type="caution">
    <text evidence="1">The sequence shown here is derived from an EMBL/GenBank/DDBJ whole genome shotgun (WGS) entry which is preliminary data.</text>
</comment>
<organism evidence="1 2">
    <name type="scientific">Zasmidium cellare</name>
    <name type="common">Wine cellar mold</name>
    <name type="synonym">Racodium cellare</name>
    <dbReference type="NCBI Taxonomy" id="395010"/>
    <lineage>
        <taxon>Eukaryota</taxon>
        <taxon>Fungi</taxon>
        <taxon>Dikarya</taxon>
        <taxon>Ascomycota</taxon>
        <taxon>Pezizomycotina</taxon>
        <taxon>Dothideomycetes</taxon>
        <taxon>Dothideomycetidae</taxon>
        <taxon>Mycosphaerellales</taxon>
        <taxon>Mycosphaerellaceae</taxon>
        <taxon>Zasmidium</taxon>
    </lineage>
</organism>
<proteinExistence type="predicted"/>
<accession>A0ABR0E8S1</accession>
<reference evidence="1 2" key="1">
    <citation type="journal article" date="2023" name="G3 (Bethesda)">
        <title>A chromosome-level genome assembly of Zasmidium syzygii isolated from banana leaves.</title>
        <authorList>
            <person name="van Westerhoven A.C."/>
            <person name="Mehrabi R."/>
            <person name="Talebi R."/>
            <person name="Steentjes M.B.F."/>
            <person name="Corcolon B."/>
            <person name="Chong P.A."/>
            <person name="Kema G.H.J."/>
            <person name="Seidl M.F."/>
        </authorList>
    </citation>
    <scope>NUCLEOTIDE SEQUENCE [LARGE SCALE GENOMIC DNA]</scope>
    <source>
        <strain evidence="1 2">P124</strain>
    </source>
</reference>
<sequence length="114" mass="13143">MSFSTFTDKETSIFEFFQNHRAKFAEHPWFTIEPVSTYTDINLGTNLATVYLNISVAETPDSRVEGYVQFQWARESDTHRTSKDDEIDWAVVQHFRSDGKLKTGAKGRAMIEQS</sequence>
<dbReference type="Proteomes" id="UP001305779">
    <property type="component" value="Unassembled WGS sequence"/>
</dbReference>